<sequence length="97" mass="11184">MSDTTPLSLFHIELLQEHNWVPWKHHVTAILREQALLKYTDGTLMKPIPTDAKAPIAEESEKITNDSQMIHITGAKTSAKMWMQLKLVKEARGNWEY</sequence>
<evidence type="ECO:0008006" key="3">
    <source>
        <dbReference type="Google" id="ProtNLM"/>
    </source>
</evidence>
<evidence type="ECO:0000313" key="2">
    <source>
        <dbReference type="Proteomes" id="UP000217790"/>
    </source>
</evidence>
<accession>A0A2H3DAP8</accession>
<dbReference type="Proteomes" id="UP000217790">
    <property type="component" value="Unassembled WGS sequence"/>
</dbReference>
<name>A0A2H3DAP8_ARMGA</name>
<dbReference type="EMBL" id="KZ293691">
    <property type="protein sequence ID" value="PBK85353.1"/>
    <property type="molecule type" value="Genomic_DNA"/>
</dbReference>
<reference evidence="2" key="1">
    <citation type="journal article" date="2017" name="Nat. Ecol. Evol.">
        <title>Genome expansion and lineage-specific genetic innovations in the forest pathogenic fungi Armillaria.</title>
        <authorList>
            <person name="Sipos G."/>
            <person name="Prasanna A.N."/>
            <person name="Walter M.C."/>
            <person name="O'Connor E."/>
            <person name="Balint B."/>
            <person name="Krizsan K."/>
            <person name="Kiss B."/>
            <person name="Hess J."/>
            <person name="Varga T."/>
            <person name="Slot J."/>
            <person name="Riley R."/>
            <person name="Boka B."/>
            <person name="Rigling D."/>
            <person name="Barry K."/>
            <person name="Lee J."/>
            <person name="Mihaltcheva S."/>
            <person name="LaButti K."/>
            <person name="Lipzen A."/>
            <person name="Waldron R."/>
            <person name="Moloney N.M."/>
            <person name="Sperisen C."/>
            <person name="Kredics L."/>
            <person name="Vagvoelgyi C."/>
            <person name="Patrignani A."/>
            <person name="Fitzpatrick D."/>
            <person name="Nagy I."/>
            <person name="Doyle S."/>
            <person name="Anderson J.B."/>
            <person name="Grigoriev I.V."/>
            <person name="Gueldener U."/>
            <person name="Muensterkoetter M."/>
            <person name="Nagy L.G."/>
        </authorList>
    </citation>
    <scope>NUCLEOTIDE SEQUENCE [LARGE SCALE GENOMIC DNA]</scope>
    <source>
        <strain evidence="2">Ar21-2</strain>
    </source>
</reference>
<gene>
    <name evidence="1" type="ORF">ARMGADRAFT_1129436</name>
</gene>
<dbReference type="OrthoDB" id="2847449at2759"/>
<protein>
    <recommendedName>
        <fullName evidence="3">Retrotransposon Copia-like N-terminal domain-containing protein</fullName>
    </recommendedName>
</protein>
<dbReference type="AlphaFoldDB" id="A0A2H3DAP8"/>
<proteinExistence type="predicted"/>
<dbReference type="STRING" id="47427.A0A2H3DAP8"/>
<dbReference type="InParanoid" id="A0A2H3DAP8"/>
<keyword evidence="2" id="KW-1185">Reference proteome</keyword>
<evidence type="ECO:0000313" key="1">
    <source>
        <dbReference type="EMBL" id="PBK85353.1"/>
    </source>
</evidence>
<organism evidence="1 2">
    <name type="scientific">Armillaria gallica</name>
    <name type="common">Bulbous honey fungus</name>
    <name type="synonym">Armillaria bulbosa</name>
    <dbReference type="NCBI Taxonomy" id="47427"/>
    <lineage>
        <taxon>Eukaryota</taxon>
        <taxon>Fungi</taxon>
        <taxon>Dikarya</taxon>
        <taxon>Basidiomycota</taxon>
        <taxon>Agaricomycotina</taxon>
        <taxon>Agaricomycetes</taxon>
        <taxon>Agaricomycetidae</taxon>
        <taxon>Agaricales</taxon>
        <taxon>Marasmiineae</taxon>
        <taxon>Physalacriaceae</taxon>
        <taxon>Armillaria</taxon>
    </lineage>
</organism>